<keyword evidence="11 18" id="KW-0503">Monooxygenase</keyword>
<comment type="catalytic activity">
    <reaction evidence="14">
        <text>hypotaurine + NADH + O2 + H(+) = taurine + NAD(+) + H2O</text>
        <dbReference type="Rhea" id="RHEA:74111"/>
        <dbReference type="ChEBI" id="CHEBI:15377"/>
        <dbReference type="ChEBI" id="CHEBI:15378"/>
        <dbReference type="ChEBI" id="CHEBI:15379"/>
        <dbReference type="ChEBI" id="CHEBI:57540"/>
        <dbReference type="ChEBI" id="CHEBI:57853"/>
        <dbReference type="ChEBI" id="CHEBI:57945"/>
        <dbReference type="ChEBI" id="CHEBI:507393"/>
        <dbReference type="EC" id="1.14.13.8"/>
    </reaction>
    <physiologicalReaction direction="left-to-right" evidence="14">
        <dbReference type="Rhea" id="RHEA:74112"/>
    </physiologicalReaction>
</comment>
<sequence>MRVLVVGAGASGLPALKTALEYGFEAKCFERSDQIGGLWRYKENPLNDEGTVMKSTVINTSKEMTAYSDFPPLNDAPNYMHNSEMYKYLLRYADHFNLRPKIYFKYQVLNIQRSKGFSENGQWKVKYEIMETGEILEETFDGVMICTGHHSIPYFPPPFPGQENFRGEIIHSKSYRTCKRFEDKVVVIVGIGNSGGDIAVELSKVAKKVYLSTRSGSWIMNRVWDYGEPSDLALLNRFTFWVKGLSPLWLQNLVMENKINRRFDHGRFGVKPSHRFLEAHVTVNDELPNRLISGTVVIKPNISKFTERGIIFDDDTVIEEVDIVVFATGYSFNTDLVEGGSLIKVENNRVLLYKFMFPPQLAPKNSLAIIGLIQPTGSIMPISEMQCRVFCAQLAGDVTLPSQFKMTQDALKTNVDNSRRFIDRRRHTLQVFYVNYMDSLANLIKVKPKIFRTVLTDPALAKHLIFHGLVPYQYRLHGKYSWSEARKNIIEFDKRVFECTRTRITKETAQAKPKGRWDLFRLVF</sequence>
<dbReference type="Proteomes" id="UP000095284">
    <property type="component" value="Unplaced"/>
</dbReference>
<dbReference type="FunFam" id="3.50.50.60:FF:000159">
    <property type="entry name" value="Dimethylaniline monooxygenase [N-oxide-forming]"/>
    <property type="match status" value="1"/>
</dbReference>
<dbReference type="InterPro" id="IPR050346">
    <property type="entry name" value="FMO-like"/>
</dbReference>
<evidence type="ECO:0000313" key="20">
    <source>
        <dbReference type="EMBL" id="CAD5234566.1"/>
    </source>
</evidence>
<keyword evidence="12 18" id="KW-0472">Membrane</keyword>
<dbReference type="PANTHER" id="PTHR23023">
    <property type="entry name" value="DIMETHYLANILINE MONOOXYGENASE"/>
    <property type="match status" value="1"/>
</dbReference>
<proteinExistence type="inferred from homology"/>
<evidence type="ECO:0000313" key="23">
    <source>
        <dbReference type="WBParaSite" id="BXY_1439800.1"/>
    </source>
</evidence>
<comment type="catalytic activity">
    <reaction evidence="16">
        <text>trimethylamine + NADPH + O2 = trimethylamine N-oxide + NADP(+) + H2O</text>
        <dbReference type="Rhea" id="RHEA:31979"/>
        <dbReference type="ChEBI" id="CHEBI:15377"/>
        <dbReference type="ChEBI" id="CHEBI:15379"/>
        <dbReference type="ChEBI" id="CHEBI:15724"/>
        <dbReference type="ChEBI" id="CHEBI:57783"/>
        <dbReference type="ChEBI" id="CHEBI:58349"/>
        <dbReference type="ChEBI" id="CHEBI:58389"/>
        <dbReference type="EC" id="1.14.13.148"/>
    </reaction>
    <physiologicalReaction direction="left-to-right" evidence="16">
        <dbReference type="Rhea" id="RHEA:31980"/>
    </physiologicalReaction>
</comment>
<dbReference type="GO" id="GO:0004499">
    <property type="term" value="F:N,N-dimethylaniline monooxygenase activity"/>
    <property type="evidence" value="ECO:0007669"/>
    <property type="project" value="UniProtKB-UniRule"/>
</dbReference>
<comment type="cofactor">
    <cofactor evidence="1 18 19">
        <name>FAD</name>
        <dbReference type="ChEBI" id="CHEBI:57692"/>
    </cofactor>
</comment>
<evidence type="ECO:0000256" key="14">
    <source>
        <dbReference type="ARBA" id="ARBA00047338"/>
    </source>
</evidence>
<comment type="catalytic activity">
    <reaction evidence="15">
        <text>hypotaurine + NADPH + O2 + H(+) = taurine + NADP(+) + H2O</text>
        <dbReference type="Rhea" id="RHEA:69819"/>
        <dbReference type="ChEBI" id="CHEBI:15377"/>
        <dbReference type="ChEBI" id="CHEBI:15378"/>
        <dbReference type="ChEBI" id="CHEBI:15379"/>
        <dbReference type="ChEBI" id="CHEBI:57783"/>
        <dbReference type="ChEBI" id="CHEBI:57853"/>
        <dbReference type="ChEBI" id="CHEBI:58349"/>
        <dbReference type="ChEBI" id="CHEBI:507393"/>
        <dbReference type="EC" id="1.14.13.8"/>
    </reaction>
    <physiologicalReaction direction="left-to-right" evidence="15">
        <dbReference type="Rhea" id="RHEA:69820"/>
    </physiologicalReaction>
</comment>
<dbReference type="AlphaFoldDB" id="A0A1I7SMW2"/>
<keyword evidence="22" id="KW-1185">Reference proteome</keyword>
<reference evidence="20" key="2">
    <citation type="submission" date="2020-09" db="EMBL/GenBank/DDBJ databases">
        <authorList>
            <person name="Kikuchi T."/>
        </authorList>
    </citation>
    <scope>NUCLEOTIDE SEQUENCE</scope>
    <source>
        <strain evidence="20">Ka4C1</strain>
    </source>
</reference>
<dbReference type="GO" id="GO:0034899">
    <property type="term" value="F:trimethylamine monooxygenase activity"/>
    <property type="evidence" value="ECO:0007669"/>
    <property type="project" value="UniProtKB-EC"/>
</dbReference>
<dbReference type="Gene3D" id="3.50.50.60">
    <property type="entry name" value="FAD/NAD(P)-binding domain"/>
    <property type="match status" value="1"/>
</dbReference>
<evidence type="ECO:0000256" key="9">
    <source>
        <dbReference type="ARBA" id="ARBA00022989"/>
    </source>
</evidence>
<comment type="subcellular location">
    <subcellularLocation>
        <location evidence="2">Endoplasmic reticulum membrane</location>
        <topology evidence="2">Single-pass membrane protein</topology>
    </subcellularLocation>
</comment>
<evidence type="ECO:0000256" key="17">
    <source>
        <dbReference type="ARBA" id="ARBA00049443"/>
    </source>
</evidence>
<keyword evidence="7 18" id="KW-0274">FAD</keyword>
<dbReference type="WBParaSite" id="BXY_1439800.1">
    <property type="protein sequence ID" value="BXY_1439800.1"/>
    <property type="gene ID" value="BXY_1439800"/>
</dbReference>
<dbReference type="PIRSF" id="PIRSF000332">
    <property type="entry name" value="FMO"/>
    <property type="match status" value="1"/>
</dbReference>
<accession>A0A1I7SMW2</accession>
<dbReference type="SUPFAM" id="SSF51905">
    <property type="entry name" value="FAD/NAD(P)-binding domain"/>
    <property type="match status" value="2"/>
</dbReference>
<dbReference type="InterPro" id="IPR036188">
    <property type="entry name" value="FAD/NAD-bd_sf"/>
</dbReference>
<evidence type="ECO:0000313" key="22">
    <source>
        <dbReference type="Proteomes" id="UP000659654"/>
    </source>
</evidence>
<dbReference type="InterPro" id="IPR020946">
    <property type="entry name" value="Flavin_mOase-like"/>
</dbReference>
<evidence type="ECO:0000256" key="1">
    <source>
        <dbReference type="ARBA" id="ARBA00001974"/>
    </source>
</evidence>
<keyword evidence="4 18" id="KW-0285">Flavoprotein</keyword>
<evidence type="ECO:0000313" key="21">
    <source>
        <dbReference type="Proteomes" id="UP000095284"/>
    </source>
</evidence>
<evidence type="ECO:0000256" key="12">
    <source>
        <dbReference type="ARBA" id="ARBA00023136"/>
    </source>
</evidence>
<evidence type="ECO:0000256" key="13">
    <source>
        <dbReference type="ARBA" id="ARBA00045957"/>
    </source>
</evidence>
<dbReference type="OrthoDB" id="66881at2759"/>
<keyword evidence="8 18" id="KW-0521">NADP</keyword>
<gene>
    <name evidence="20" type="ORF">BXYJ_LOCUS14657</name>
</gene>
<evidence type="ECO:0000256" key="10">
    <source>
        <dbReference type="ARBA" id="ARBA00023002"/>
    </source>
</evidence>
<comment type="catalytic activity">
    <reaction evidence="17">
        <text>N,N-dimethylaniline + NADPH + O2 + H(+) = N,N-dimethylaniline N-oxide + NADP(+) + H2O</text>
        <dbReference type="Rhea" id="RHEA:24468"/>
        <dbReference type="ChEBI" id="CHEBI:15377"/>
        <dbReference type="ChEBI" id="CHEBI:15378"/>
        <dbReference type="ChEBI" id="CHEBI:15379"/>
        <dbReference type="ChEBI" id="CHEBI:16269"/>
        <dbReference type="ChEBI" id="CHEBI:17735"/>
        <dbReference type="ChEBI" id="CHEBI:57783"/>
        <dbReference type="ChEBI" id="CHEBI:58349"/>
        <dbReference type="EC" id="1.14.13.8"/>
    </reaction>
    <physiologicalReaction direction="left-to-right" evidence="17">
        <dbReference type="Rhea" id="RHEA:24469"/>
    </physiologicalReaction>
</comment>
<evidence type="ECO:0000256" key="19">
    <source>
        <dbReference type="RuleBase" id="RU361177"/>
    </source>
</evidence>
<evidence type="ECO:0000256" key="11">
    <source>
        <dbReference type="ARBA" id="ARBA00023033"/>
    </source>
</evidence>
<dbReference type="GO" id="GO:0005789">
    <property type="term" value="C:endoplasmic reticulum membrane"/>
    <property type="evidence" value="ECO:0007669"/>
    <property type="project" value="UniProtKB-SubCell"/>
</dbReference>
<organism evidence="21 23">
    <name type="scientific">Bursaphelenchus xylophilus</name>
    <name type="common">Pinewood nematode worm</name>
    <name type="synonym">Aphelenchoides xylophilus</name>
    <dbReference type="NCBI Taxonomy" id="6326"/>
    <lineage>
        <taxon>Eukaryota</taxon>
        <taxon>Metazoa</taxon>
        <taxon>Ecdysozoa</taxon>
        <taxon>Nematoda</taxon>
        <taxon>Chromadorea</taxon>
        <taxon>Rhabditida</taxon>
        <taxon>Tylenchina</taxon>
        <taxon>Tylenchomorpha</taxon>
        <taxon>Aphelenchoidea</taxon>
        <taxon>Aphelenchoididae</taxon>
        <taxon>Bursaphelenchus</taxon>
    </lineage>
</organism>
<dbReference type="SMR" id="A0A1I7SMW2"/>
<dbReference type="Proteomes" id="UP000582659">
    <property type="component" value="Unassembled WGS sequence"/>
</dbReference>
<dbReference type="PRINTS" id="PR01121">
    <property type="entry name" value="FMOXYGENASE1"/>
</dbReference>
<dbReference type="PRINTS" id="PR00370">
    <property type="entry name" value="FMOXYGENASE"/>
</dbReference>
<evidence type="ECO:0000256" key="3">
    <source>
        <dbReference type="ARBA" id="ARBA00009183"/>
    </source>
</evidence>
<dbReference type="GO" id="GO:0050661">
    <property type="term" value="F:NADP binding"/>
    <property type="evidence" value="ECO:0007669"/>
    <property type="project" value="InterPro"/>
</dbReference>
<dbReference type="EMBL" id="CAJFDI010000006">
    <property type="protein sequence ID" value="CAD5234566.1"/>
    <property type="molecule type" value="Genomic_DNA"/>
</dbReference>
<evidence type="ECO:0000256" key="5">
    <source>
        <dbReference type="ARBA" id="ARBA00022692"/>
    </source>
</evidence>
<evidence type="ECO:0000256" key="18">
    <source>
        <dbReference type="PIRNR" id="PIRNR000332"/>
    </source>
</evidence>
<evidence type="ECO:0000256" key="6">
    <source>
        <dbReference type="ARBA" id="ARBA00022824"/>
    </source>
</evidence>
<evidence type="ECO:0000256" key="2">
    <source>
        <dbReference type="ARBA" id="ARBA00004389"/>
    </source>
</evidence>
<evidence type="ECO:0000256" key="8">
    <source>
        <dbReference type="ARBA" id="ARBA00022857"/>
    </source>
</evidence>
<dbReference type="Proteomes" id="UP000659654">
    <property type="component" value="Unassembled WGS sequence"/>
</dbReference>
<keyword evidence="9" id="KW-1133">Transmembrane helix</keyword>
<keyword evidence="6 18" id="KW-0256">Endoplasmic reticulum</keyword>
<name>A0A1I7SMW2_BURXY</name>
<keyword evidence="10 18" id="KW-0560">Oxidoreductase</keyword>
<dbReference type="InterPro" id="IPR002253">
    <property type="entry name" value="Flavin_mOase_1"/>
</dbReference>
<dbReference type="EMBL" id="CAJFCV020000006">
    <property type="protein sequence ID" value="CAG9130422.1"/>
    <property type="molecule type" value="Genomic_DNA"/>
</dbReference>
<evidence type="ECO:0000256" key="16">
    <source>
        <dbReference type="ARBA" id="ARBA00048088"/>
    </source>
</evidence>
<dbReference type="Pfam" id="PF00743">
    <property type="entry name" value="FMO-like"/>
    <property type="match status" value="1"/>
</dbReference>
<evidence type="ECO:0000256" key="4">
    <source>
        <dbReference type="ARBA" id="ARBA00022630"/>
    </source>
</evidence>
<dbReference type="eggNOG" id="KOG1399">
    <property type="taxonomic scope" value="Eukaryota"/>
</dbReference>
<comment type="similarity">
    <text evidence="3 18 19">Belongs to the FMO family.</text>
</comment>
<reference evidence="23" key="1">
    <citation type="submission" date="2016-11" db="UniProtKB">
        <authorList>
            <consortium name="WormBaseParasite"/>
        </authorList>
    </citation>
    <scope>IDENTIFICATION</scope>
</reference>
<evidence type="ECO:0000256" key="7">
    <source>
        <dbReference type="ARBA" id="ARBA00022827"/>
    </source>
</evidence>
<comment type="function">
    <text evidence="13">Broad spectrum monooxygenase that catalyzes the oxygenation of a wide variety of nitrogen- and sulfur-containing compounds including xenobiotics. Catalyzes the S-oxygenation of hypotaurine to produce taurine, an organic osmolyte involved in cell volume regulation as well as a variety of cytoprotective and developmental processes. In vitro, catalyzes the N-oxygenation of trimethylamine (TMA) to produce trimethylamine N-oxide (TMAO) and could therefore participate to the detoxification of this compound that is generated by the action of gut microbiota from dietary precursors such as choline, choline containing compounds, betaine or L-carnitine.</text>
</comment>
<evidence type="ECO:0000256" key="15">
    <source>
        <dbReference type="ARBA" id="ARBA00048041"/>
    </source>
</evidence>
<dbReference type="EC" id="1.-.-.-" evidence="19"/>
<dbReference type="GO" id="GO:0050660">
    <property type="term" value="F:flavin adenine dinucleotide binding"/>
    <property type="evidence" value="ECO:0007669"/>
    <property type="project" value="InterPro"/>
</dbReference>
<protein>
    <recommendedName>
        <fullName evidence="19">Flavin-containing monooxygenase</fullName>
        <ecNumber evidence="19">1.-.-.-</ecNumber>
    </recommendedName>
</protein>
<keyword evidence="5" id="KW-0812">Transmembrane</keyword>
<dbReference type="InterPro" id="IPR000960">
    <property type="entry name" value="Flavin_mOase"/>
</dbReference>